<name>A0A2P2K483_RHIMU</name>
<proteinExistence type="predicted"/>
<keyword evidence="1" id="KW-0472">Membrane</keyword>
<reference evidence="2" key="1">
    <citation type="submission" date="2018-02" db="EMBL/GenBank/DDBJ databases">
        <title>Rhizophora mucronata_Transcriptome.</title>
        <authorList>
            <person name="Meera S.P."/>
            <person name="Sreeshan A."/>
            <person name="Augustine A."/>
        </authorList>
    </citation>
    <scope>NUCLEOTIDE SEQUENCE</scope>
    <source>
        <tissue evidence="2">Leaf</tissue>
    </source>
</reference>
<protein>
    <submittedName>
        <fullName evidence="2">Bis5'-adenosyl-triphosphatase-like</fullName>
    </submittedName>
</protein>
<keyword evidence="1" id="KW-0812">Transmembrane</keyword>
<feature type="transmembrane region" description="Helical" evidence="1">
    <location>
        <begin position="6"/>
        <end position="24"/>
    </location>
</feature>
<accession>A0A2P2K483</accession>
<dbReference type="EMBL" id="GGEC01020019">
    <property type="protein sequence ID" value="MBX00503.1"/>
    <property type="molecule type" value="Transcribed_RNA"/>
</dbReference>
<organism evidence="2">
    <name type="scientific">Rhizophora mucronata</name>
    <name type="common">Asiatic mangrove</name>
    <dbReference type="NCBI Taxonomy" id="61149"/>
    <lineage>
        <taxon>Eukaryota</taxon>
        <taxon>Viridiplantae</taxon>
        <taxon>Streptophyta</taxon>
        <taxon>Embryophyta</taxon>
        <taxon>Tracheophyta</taxon>
        <taxon>Spermatophyta</taxon>
        <taxon>Magnoliopsida</taxon>
        <taxon>eudicotyledons</taxon>
        <taxon>Gunneridae</taxon>
        <taxon>Pentapetalae</taxon>
        <taxon>rosids</taxon>
        <taxon>fabids</taxon>
        <taxon>Malpighiales</taxon>
        <taxon>Rhizophoraceae</taxon>
        <taxon>Rhizophora</taxon>
    </lineage>
</organism>
<keyword evidence="1" id="KW-1133">Transmembrane helix</keyword>
<evidence type="ECO:0000313" key="2">
    <source>
        <dbReference type="EMBL" id="MBX00503.1"/>
    </source>
</evidence>
<sequence length="52" mass="6166">MYWDFYSIHLFVFISEIIMVYNILLYDIVQGVMGAVFFWTLSTNIRNGVLVL</sequence>
<dbReference type="AlphaFoldDB" id="A0A2P2K483"/>
<evidence type="ECO:0000256" key="1">
    <source>
        <dbReference type="SAM" id="Phobius"/>
    </source>
</evidence>